<evidence type="ECO:0000256" key="9">
    <source>
        <dbReference type="ARBA" id="ARBA00048975"/>
    </source>
</evidence>
<evidence type="ECO:0000256" key="2">
    <source>
        <dbReference type="ARBA" id="ARBA00012687"/>
    </source>
</evidence>
<evidence type="ECO:0000313" key="11">
    <source>
        <dbReference type="EMBL" id="NMC63759.1"/>
    </source>
</evidence>
<dbReference type="Pfam" id="PF02684">
    <property type="entry name" value="LpxB"/>
    <property type="match status" value="1"/>
</dbReference>
<keyword evidence="6 11" id="KW-0328">Glycosyltransferase</keyword>
<evidence type="ECO:0000256" key="6">
    <source>
        <dbReference type="ARBA" id="ARBA00022676"/>
    </source>
</evidence>
<dbReference type="InterPro" id="IPR003835">
    <property type="entry name" value="Glyco_trans_19"/>
</dbReference>
<dbReference type="GO" id="GO:0016020">
    <property type="term" value="C:membrane"/>
    <property type="evidence" value="ECO:0007669"/>
    <property type="project" value="GOC"/>
</dbReference>
<comment type="caution">
    <text evidence="11">The sequence shown here is derived from an EMBL/GenBank/DDBJ whole genome shotgun (WGS) entry which is preliminary data.</text>
</comment>
<comment type="function">
    <text evidence="1">Condensation of UDP-2,3-diacylglucosamine and 2,3-diacylglucosamine-1-phosphate to form lipid A disaccharide, a precursor of lipid A, a phosphorylated glycolipid that anchors the lipopolysaccharide to the outer membrane of the cell.</text>
</comment>
<dbReference type="AlphaFoldDB" id="A0A7X9FTZ6"/>
<organism evidence="11 12">
    <name type="scientific">SAR324 cluster bacterium</name>
    <dbReference type="NCBI Taxonomy" id="2024889"/>
    <lineage>
        <taxon>Bacteria</taxon>
        <taxon>Deltaproteobacteria</taxon>
        <taxon>SAR324 cluster</taxon>
    </lineage>
</organism>
<keyword evidence="7 11" id="KW-0808">Transferase</keyword>
<comment type="catalytic activity">
    <reaction evidence="9">
        <text>a lipid X + a UDP-2-N,3-O-bis[(3R)-3-hydroxyacyl]-alpha-D-glucosamine = a lipid A disaccharide + UDP + H(+)</text>
        <dbReference type="Rhea" id="RHEA:67828"/>
        <dbReference type="ChEBI" id="CHEBI:15378"/>
        <dbReference type="ChEBI" id="CHEBI:58223"/>
        <dbReference type="ChEBI" id="CHEBI:137748"/>
        <dbReference type="ChEBI" id="CHEBI:176338"/>
        <dbReference type="ChEBI" id="CHEBI:176343"/>
        <dbReference type="EC" id="2.4.1.182"/>
    </reaction>
</comment>
<evidence type="ECO:0000256" key="10">
    <source>
        <dbReference type="NCBIfam" id="TIGR00215"/>
    </source>
</evidence>
<dbReference type="EC" id="2.4.1.182" evidence="2 10"/>
<name>A0A7X9FTZ6_9DELT</name>
<accession>A0A7X9FTZ6</accession>
<dbReference type="GO" id="GO:0008915">
    <property type="term" value="F:lipid-A-disaccharide synthase activity"/>
    <property type="evidence" value="ECO:0007669"/>
    <property type="project" value="UniProtKB-UniRule"/>
</dbReference>
<dbReference type="SUPFAM" id="SSF53756">
    <property type="entry name" value="UDP-Glycosyltransferase/glycogen phosphorylase"/>
    <property type="match status" value="1"/>
</dbReference>
<evidence type="ECO:0000256" key="7">
    <source>
        <dbReference type="ARBA" id="ARBA00022679"/>
    </source>
</evidence>
<dbReference type="PANTHER" id="PTHR30372:SF4">
    <property type="entry name" value="LIPID-A-DISACCHARIDE SYNTHASE, MITOCHONDRIAL-RELATED"/>
    <property type="match status" value="1"/>
</dbReference>
<dbReference type="EMBL" id="JAAZON010000519">
    <property type="protein sequence ID" value="NMC63759.1"/>
    <property type="molecule type" value="Genomic_DNA"/>
</dbReference>
<dbReference type="GO" id="GO:0009245">
    <property type="term" value="P:lipid A biosynthetic process"/>
    <property type="evidence" value="ECO:0007669"/>
    <property type="project" value="UniProtKB-UniRule"/>
</dbReference>
<dbReference type="NCBIfam" id="TIGR00215">
    <property type="entry name" value="lpxB"/>
    <property type="match status" value="1"/>
</dbReference>
<protein>
    <recommendedName>
        <fullName evidence="3 10">Lipid-A-disaccharide synthase</fullName>
        <ecNumber evidence="2 10">2.4.1.182</ecNumber>
    </recommendedName>
</protein>
<sequence length="402" mass="45541">MESIEKKNMCARYSRIVLSAGEASGDEHGAELIEALKRFSPECAFAGMGSERMEAAGMKLSVDAKKQASVMGFHEVASSFGKLYKAFAVMQRLLREWKPEALIVIDFPDFNLRLARYAKELGIKVFYYITPKIWAWRSGRAKLFPKYIDRAACIFPFEKTFFEDRGYTRAVFVGHPFATRYSSLETTSEEEKKRLRLEFGLDPEKMLVCFFLGSRNQEIRRHEDLIEETWRLLKSKHPELQGILAAATSVNVEDLKARFNNLSDFFVVQGESISILRASDAGLIKSGTSNLQAAYCSLPFCMFYRISVLTAAIAYFLVKTRIFSIVNVIRPGTVKELIFTDANAQNAVEELEALLFNEEHRSAVLGAFEQIRQQLAGTEFRESSAEVLSAAERAALIFLRED</sequence>
<evidence type="ECO:0000256" key="8">
    <source>
        <dbReference type="ARBA" id="ARBA00023098"/>
    </source>
</evidence>
<keyword evidence="4" id="KW-0444">Lipid biosynthesis</keyword>
<dbReference type="Proteomes" id="UP000524246">
    <property type="component" value="Unassembled WGS sequence"/>
</dbReference>
<dbReference type="GO" id="GO:0005543">
    <property type="term" value="F:phospholipid binding"/>
    <property type="evidence" value="ECO:0007669"/>
    <property type="project" value="TreeGrafter"/>
</dbReference>
<keyword evidence="8" id="KW-0443">Lipid metabolism</keyword>
<evidence type="ECO:0000256" key="4">
    <source>
        <dbReference type="ARBA" id="ARBA00022516"/>
    </source>
</evidence>
<dbReference type="PANTHER" id="PTHR30372">
    <property type="entry name" value="LIPID-A-DISACCHARIDE SYNTHASE"/>
    <property type="match status" value="1"/>
</dbReference>
<evidence type="ECO:0000256" key="3">
    <source>
        <dbReference type="ARBA" id="ARBA00020902"/>
    </source>
</evidence>
<proteinExistence type="predicted"/>
<evidence type="ECO:0000256" key="1">
    <source>
        <dbReference type="ARBA" id="ARBA00002056"/>
    </source>
</evidence>
<keyword evidence="5" id="KW-0441">Lipid A biosynthesis</keyword>
<reference evidence="11 12" key="1">
    <citation type="journal article" date="2020" name="Biotechnol. Biofuels">
        <title>New insights from the biogas microbiome by comprehensive genome-resolved metagenomics of nearly 1600 species originating from multiple anaerobic digesters.</title>
        <authorList>
            <person name="Campanaro S."/>
            <person name="Treu L."/>
            <person name="Rodriguez-R L.M."/>
            <person name="Kovalovszki A."/>
            <person name="Ziels R.M."/>
            <person name="Maus I."/>
            <person name="Zhu X."/>
            <person name="Kougias P.G."/>
            <person name="Basile A."/>
            <person name="Luo G."/>
            <person name="Schluter A."/>
            <person name="Konstantinidis K.T."/>
            <person name="Angelidaki I."/>
        </authorList>
    </citation>
    <scope>NUCLEOTIDE SEQUENCE [LARGE SCALE GENOMIC DNA]</scope>
    <source>
        <strain evidence="11">AS27yjCOA_65</strain>
    </source>
</reference>
<evidence type="ECO:0000313" key="12">
    <source>
        <dbReference type="Proteomes" id="UP000524246"/>
    </source>
</evidence>
<gene>
    <name evidence="11" type="primary">lpxB</name>
    <name evidence="11" type="ORF">GYA55_11405</name>
</gene>
<evidence type="ECO:0000256" key="5">
    <source>
        <dbReference type="ARBA" id="ARBA00022556"/>
    </source>
</evidence>